<keyword evidence="3 5" id="KW-1133">Transmembrane helix</keyword>
<gene>
    <name evidence="7" type="ORF">FE697_004780</name>
</gene>
<keyword evidence="4 5" id="KW-0472">Membrane</keyword>
<dbReference type="Gene3D" id="1.20.1250.20">
    <property type="entry name" value="MFS general substrate transporter like domains"/>
    <property type="match status" value="1"/>
</dbReference>
<evidence type="ECO:0000256" key="2">
    <source>
        <dbReference type="ARBA" id="ARBA00022692"/>
    </source>
</evidence>
<comment type="subcellular location">
    <subcellularLocation>
        <location evidence="1">Cell membrane</location>
        <topology evidence="1">Multi-pass membrane protein</topology>
    </subcellularLocation>
</comment>
<organism evidence="7 8">
    <name type="scientific">Mumia zhuanghuii</name>
    <dbReference type="NCBI Taxonomy" id="2585211"/>
    <lineage>
        <taxon>Bacteria</taxon>
        <taxon>Bacillati</taxon>
        <taxon>Actinomycetota</taxon>
        <taxon>Actinomycetes</taxon>
        <taxon>Propionibacteriales</taxon>
        <taxon>Nocardioidaceae</taxon>
        <taxon>Mumia</taxon>
    </lineage>
</organism>
<dbReference type="Proteomes" id="UP000307768">
    <property type="component" value="Unassembled WGS sequence"/>
</dbReference>
<evidence type="ECO:0000256" key="1">
    <source>
        <dbReference type="ARBA" id="ARBA00004651"/>
    </source>
</evidence>
<evidence type="ECO:0000313" key="7">
    <source>
        <dbReference type="EMBL" id="KAA1425192.1"/>
    </source>
</evidence>
<evidence type="ECO:0000256" key="5">
    <source>
        <dbReference type="SAM" id="Phobius"/>
    </source>
</evidence>
<reference evidence="7 8" key="1">
    <citation type="submission" date="2019-09" db="EMBL/GenBank/DDBJ databases">
        <title>Mumia zhuanghuii sp. nov. isolated from the intestinal contents of plateau pika (Ochotona curzoniae) in the Qinghai-Tibet plateau of China.</title>
        <authorList>
            <person name="Tian Z."/>
        </authorList>
    </citation>
    <scope>NUCLEOTIDE SEQUENCE [LARGE SCALE GENOMIC DNA]</scope>
    <source>
        <strain evidence="8">350</strain>
    </source>
</reference>
<dbReference type="PROSITE" id="PS50850">
    <property type="entry name" value="MFS"/>
    <property type="match status" value="1"/>
</dbReference>
<feature type="transmembrane region" description="Helical" evidence="5">
    <location>
        <begin position="127"/>
        <end position="146"/>
    </location>
</feature>
<dbReference type="PANTHER" id="PTHR23501">
    <property type="entry name" value="MAJOR FACILITATOR SUPERFAMILY"/>
    <property type="match status" value="1"/>
</dbReference>
<feature type="transmembrane region" description="Helical" evidence="5">
    <location>
        <begin position="64"/>
        <end position="84"/>
    </location>
</feature>
<feature type="transmembrane region" description="Helical" evidence="5">
    <location>
        <begin position="415"/>
        <end position="438"/>
    </location>
</feature>
<comment type="caution">
    <text evidence="7">The sequence shown here is derived from an EMBL/GenBank/DDBJ whole genome shotgun (WGS) entry which is preliminary data.</text>
</comment>
<accession>A0A5Q6S474</accession>
<dbReference type="AlphaFoldDB" id="A0A5Q6S474"/>
<feature type="domain" description="Major facilitator superfamily (MFS) profile" evidence="6">
    <location>
        <begin position="31"/>
        <end position="469"/>
    </location>
</feature>
<sequence length="477" mass="47614">MHLSNDPRRVTLSVSRPTAPARLRDPRHLPFVIGALALVTLGAFENRATIAILPTVTERLDGLGLFGTAAAAPLAASVIAMVAAGQWCDRRGPAPALVAGMGVFAVSQLAMAAAPTIGVFIAGRLAAGVAEALLDVALTVMVARMLPAALRPAMFGAIATAWVLPSLVGPPVAGAIAEHMGWRAVFAAAVVLMAPAALCLAPSLRRLRSSAQDVQDAAATDRAAIGSAVLIGIGLGALAFGGPAATDDTLRYAGVLALAIGTPMVALGARRVLPRGTLRLRPGVPATVALRGVQASAFAGAGAFIPLMLTQTHGLGATLAGASLTITGLSWAAGSQLNGTGTVQRRTTTVGRMRVSFCLIAAGVTGPVLVALDAVPVWLGLALWALAGTGMGIGSPTLANHVLTLTPPDTQGRMSAAAMLSATVAQSLYISFAGALLAAGAASAAALATILAVPVGLALYGATLVPRLVDPPLPPAG</sequence>
<keyword evidence="2 5" id="KW-0812">Transmembrane</keyword>
<dbReference type="SUPFAM" id="SSF103473">
    <property type="entry name" value="MFS general substrate transporter"/>
    <property type="match status" value="1"/>
</dbReference>
<feature type="transmembrane region" description="Helical" evidence="5">
    <location>
        <begin position="315"/>
        <end position="334"/>
    </location>
</feature>
<dbReference type="EMBL" id="VDFQ02000001">
    <property type="protein sequence ID" value="KAA1425192.1"/>
    <property type="molecule type" value="Genomic_DNA"/>
</dbReference>
<name>A0A5Q6S474_9ACTN</name>
<feature type="transmembrane region" description="Helical" evidence="5">
    <location>
        <begin position="28"/>
        <end position="44"/>
    </location>
</feature>
<dbReference type="GO" id="GO:0022857">
    <property type="term" value="F:transmembrane transporter activity"/>
    <property type="evidence" value="ECO:0007669"/>
    <property type="project" value="InterPro"/>
</dbReference>
<evidence type="ECO:0000256" key="4">
    <source>
        <dbReference type="ARBA" id="ARBA00023136"/>
    </source>
</evidence>
<dbReference type="Pfam" id="PF07690">
    <property type="entry name" value="MFS_1"/>
    <property type="match status" value="1"/>
</dbReference>
<dbReference type="OrthoDB" id="9778875at2"/>
<evidence type="ECO:0000256" key="3">
    <source>
        <dbReference type="ARBA" id="ARBA00022989"/>
    </source>
</evidence>
<dbReference type="PANTHER" id="PTHR23501:SF154">
    <property type="entry name" value="MULTIDRUG-EFFLUX TRANSPORTER RV1634-RELATED"/>
    <property type="match status" value="1"/>
</dbReference>
<feature type="transmembrane region" description="Helical" evidence="5">
    <location>
        <begin position="250"/>
        <end position="267"/>
    </location>
</feature>
<protein>
    <submittedName>
        <fullName evidence="7">MFS transporter</fullName>
    </submittedName>
</protein>
<dbReference type="GO" id="GO:0005886">
    <property type="term" value="C:plasma membrane"/>
    <property type="evidence" value="ECO:0007669"/>
    <property type="project" value="UniProtKB-SubCell"/>
</dbReference>
<feature type="transmembrane region" description="Helical" evidence="5">
    <location>
        <begin position="223"/>
        <end position="244"/>
    </location>
</feature>
<evidence type="ECO:0000313" key="8">
    <source>
        <dbReference type="Proteomes" id="UP000307768"/>
    </source>
</evidence>
<dbReference type="InterPro" id="IPR011701">
    <property type="entry name" value="MFS"/>
</dbReference>
<feature type="transmembrane region" description="Helical" evidence="5">
    <location>
        <begin position="182"/>
        <end position="202"/>
    </location>
</feature>
<dbReference type="InterPro" id="IPR036259">
    <property type="entry name" value="MFS_trans_sf"/>
</dbReference>
<proteinExistence type="predicted"/>
<dbReference type="PRINTS" id="PR01036">
    <property type="entry name" value="TCRTETB"/>
</dbReference>
<evidence type="ECO:0000259" key="6">
    <source>
        <dbReference type="PROSITE" id="PS50850"/>
    </source>
</evidence>
<feature type="transmembrane region" description="Helical" evidence="5">
    <location>
        <begin position="444"/>
        <end position="465"/>
    </location>
</feature>
<feature type="transmembrane region" description="Helical" evidence="5">
    <location>
        <begin position="381"/>
        <end position="403"/>
    </location>
</feature>
<feature type="transmembrane region" description="Helical" evidence="5">
    <location>
        <begin position="96"/>
        <end position="121"/>
    </location>
</feature>
<dbReference type="InterPro" id="IPR020846">
    <property type="entry name" value="MFS_dom"/>
</dbReference>
<feature type="transmembrane region" description="Helical" evidence="5">
    <location>
        <begin position="153"/>
        <end position="176"/>
    </location>
</feature>
<feature type="transmembrane region" description="Helical" evidence="5">
    <location>
        <begin position="288"/>
        <end position="309"/>
    </location>
</feature>
<feature type="transmembrane region" description="Helical" evidence="5">
    <location>
        <begin position="355"/>
        <end position="375"/>
    </location>
</feature>